<accession>A0A4W5R851</accession>
<feature type="repeat" description="WD" evidence="1">
    <location>
        <begin position="426"/>
        <end position="459"/>
    </location>
</feature>
<dbReference type="GO" id="GO:0005829">
    <property type="term" value="C:cytosol"/>
    <property type="evidence" value="ECO:0007669"/>
    <property type="project" value="TreeGrafter"/>
</dbReference>
<dbReference type="PANTHER" id="PTHR46947:SF1">
    <property type="entry name" value="WD REPEAT-CONTAINING PROTEIN 73"/>
    <property type="match status" value="1"/>
</dbReference>
<keyword evidence="4" id="KW-1185">Reference proteome</keyword>
<dbReference type="PROSITE" id="PS50082">
    <property type="entry name" value="WD_REPEATS_2"/>
    <property type="match status" value="1"/>
</dbReference>
<evidence type="ECO:0000313" key="4">
    <source>
        <dbReference type="Proteomes" id="UP000314982"/>
    </source>
</evidence>
<protein>
    <submittedName>
        <fullName evidence="3">WD repeat domain 73</fullName>
    </submittedName>
</protein>
<evidence type="ECO:0000256" key="1">
    <source>
        <dbReference type="PROSITE-ProRule" id="PRU00221"/>
    </source>
</evidence>
<reference evidence="3" key="3">
    <citation type="submission" date="2025-09" db="UniProtKB">
        <authorList>
            <consortium name="Ensembl"/>
        </authorList>
    </citation>
    <scope>IDENTIFICATION</scope>
</reference>
<organism evidence="3 4">
    <name type="scientific">Hucho hucho</name>
    <name type="common">huchen</name>
    <dbReference type="NCBI Taxonomy" id="62062"/>
    <lineage>
        <taxon>Eukaryota</taxon>
        <taxon>Metazoa</taxon>
        <taxon>Chordata</taxon>
        <taxon>Craniata</taxon>
        <taxon>Vertebrata</taxon>
        <taxon>Euteleostomi</taxon>
        <taxon>Actinopterygii</taxon>
        <taxon>Neopterygii</taxon>
        <taxon>Teleostei</taxon>
        <taxon>Protacanthopterygii</taxon>
        <taxon>Salmoniformes</taxon>
        <taxon>Salmonidae</taxon>
        <taxon>Salmoninae</taxon>
        <taxon>Hucho</taxon>
    </lineage>
</organism>
<dbReference type="SUPFAM" id="SSF50978">
    <property type="entry name" value="WD40 repeat-like"/>
    <property type="match status" value="1"/>
</dbReference>
<feature type="signal peptide" evidence="2">
    <location>
        <begin position="1"/>
        <end position="18"/>
    </location>
</feature>
<keyword evidence="2" id="KW-0732">Signal</keyword>
<dbReference type="AlphaFoldDB" id="A0A4W5R851"/>
<dbReference type="Ensembl" id="ENSHHUT00000085020.1">
    <property type="protein sequence ID" value="ENSHHUP00000082415.1"/>
    <property type="gene ID" value="ENSHHUG00000047891.1"/>
</dbReference>
<sequence>MDVFASLFMFWLVDMAHFDCMHITESCSDLHSNPLGGNTAAYLLLIKYWRRYRSCLAVDEMGETSSVENEFDDWFIESLKIYNNIHEYQLEHPTRVIEWTSEKTICVAGYSSDKNEILELLLPLKLFADDNQGLCAERDFKVVHGGFSDGSIHCLKHIPGTRYIIVAIDYVTSVCCHELSSSNCCFLLRCVVTNDGFNSNLQVWDLGGDDCDVIKRTGVLQRKSASSDKGVKIAPGLTGGPCVLHGSQISDIQLTELASGKPLYSLGKDIPDVLSSLQFVSDSVFLACACNGDLYVVDTRKPSALQNNPVGGREGVNWCMGVKTDLYSSDPSSCSVARLSSACQVVVSDLRDLRAPLCQAQLHVQRKTTSDDFMKVTWAPALDNCLAVSGFDGMVHIYDTASWRPELMEFQPLFIHRGHMMSDNEFDTSSAVVTTHVWHPSRPRTVLSAAVDGSVHVWDWVDKATASC</sequence>
<dbReference type="InterPro" id="IPR001680">
    <property type="entry name" value="WD40_rpt"/>
</dbReference>
<dbReference type="InterPro" id="IPR015943">
    <property type="entry name" value="WD40/YVTN_repeat-like_dom_sf"/>
</dbReference>
<evidence type="ECO:0000313" key="3">
    <source>
        <dbReference type="Ensembl" id="ENSHHUP00000082415.1"/>
    </source>
</evidence>
<dbReference type="InterPro" id="IPR042795">
    <property type="entry name" value="Wdr73"/>
</dbReference>
<dbReference type="GeneTree" id="ENSGT00390000015701"/>
<keyword evidence="1" id="KW-0853">WD repeat</keyword>
<dbReference type="Proteomes" id="UP000314982">
    <property type="component" value="Unassembled WGS sequence"/>
</dbReference>
<proteinExistence type="predicted"/>
<dbReference type="PANTHER" id="PTHR46947">
    <property type="entry name" value="WD REPEAT-CONTAINING PROTEIN 73"/>
    <property type="match status" value="1"/>
</dbReference>
<reference evidence="4" key="1">
    <citation type="submission" date="2018-06" db="EMBL/GenBank/DDBJ databases">
        <title>Genome assembly of Danube salmon.</title>
        <authorList>
            <person name="Macqueen D.J."/>
            <person name="Gundappa M.K."/>
        </authorList>
    </citation>
    <scope>NUCLEOTIDE SEQUENCE [LARGE SCALE GENOMIC DNA]</scope>
</reference>
<dbReference type="Gene3D" id="2.130.10.10">
    <property type="entry name" value="YVTN repeat-like/Quinoprotein amine dehydrogenase"/>
    <property type="match status" value="1"/>
</dbReference>
<feature type="chain" id="PRO_5021224528" evidence="2">
    <location>
        <begin position="19"/>
        <end position="468"/>
    </location>
</feature>
<dbReference type="SMART" id="SM00320">
    <property type="entry name" value="WD40"/>
    <property type="match status" value="3"/>
</dbReference>
<dbReference type="STRING" id="62062.ENSHHUP00000082415"/>
<evidence type="ECO:0000256" key="2">
    <source>
        <dbReference type="SAM" id="SignalP"/>
    </source>
</evidence>
<dbReference type="GO" id="GO:0000922">
    <property type="term" value="C:spindle pole"/>
    <property type="evidence" value="ECO:0007669"/>
    <property type="project" value="TreeGrafter"/>
</dbReference>
<dbReference type="InterPro" id="IPR036322">
    <property type="entry name" value="WD40_repeat_dom_sf"/>
</dbReference>
<reference evidence="3" key="2">
    <citation type="submission" date="2025-08" db="UniProtKB">
        <authorList>
            <consortium name="Ensembl"/>
        </authorList>
    </citation>
    <scope>IDENTIFICATION</scope>
</reference>
<dbReference type="GO" id="GO:0031122">
    <property type="term" value="P:cytoplasmic microtubule organization"/>
    <property type="evidence" value="ECO:0007669"/>
    <property type="project" value="TreeGrafter"/>
</dbReference>
<name>A0A4W5R851_9TELE</name>